<dbReference type="EMBL" id="JANVFS010000015">
    <property type="protein sequence ID" value="KAJ4480477.1"/>
    <property type="molecule type" value="Genomic_DNA"/>
</dbReference>
<dbReference type="Proteomes" id="UP001150238">
    <property type="component" value="Unassembled WGS sequence"/>
</dbReference>
<sequence>MSAHNVEYRKMISMFSPLLFATFISSALNSFVPLDSILLFCRTEGRDVMGAPGKTNVLVRGYRIQSMCST</sequence>
<comment type="caution">
    <text evidence="1">The sequence shown here is derived from an EMBL/GenBank/DDBJ whole genome shotgun (WGS) entry which is preliminary data.</text>
</comment>
<name>A0A9W9DPY2_9AGAR</name>
<gene>
    <name evidence="1" type="ORF">C8J55DRAFT_512961</name>
</gene>
<evidence type="ECO:0000313" key="1">
    <source>
        <dbReference type="EMBL" id="KAJ4480477.1"/>
    </source>
</evidence>
<dbReference type="AlphaFoldDB" id="A0A9W9DPY2"/>
<reference evidence="1" key="2">
    <citation type="journal article" date="2023" name="Proc. Natl. Acad. Sci. U.S.A.">
        <title>A global phylogenomic analysis of the shiitake genus Lentinula.</title>
        <authorList>
            <person name="Sierra-Patev S."/>
            <person name="Min B."/>
            <person name="Naranjo-Ortiz M."/>
            <person name="Looney B."/>
            <person name="Konkel Z."/>
            <person name="Slot J.C."/>
            <person name="Sakamoto Y."/>
            <person name="Steenwyk J.L."/>
            <person name="Rokas A."/>
            <person name="Carro J."/>
            <person name="Camarero S."/>
            <person name="Ferreira P."/>
            <person name="Molpeceres G."/>
            <person name="Ruiz-Duenas F.J."/>
            <person name="Serrano A."/>
            <person name="Henrissat B."/>
            <person name="Drula E."/>
            <person name="Hughes K.W."/>
            <person name="Mata J.L."/>
            <person name="Ishikawa N.K."/>
            <person name="Vargas-Isla R."/>
            <person name="Ushijima S."/>
            <person name="Smith C.A."/>
            <person name="Donoghue J."/>
            <person name="Ahrendt S."/>
            <person name="Andreopoulos W."/>
            <person name="He G."/>
            <person name="LaButti K."/>
            <person name="Lipzen A."/>
            <person name="Ng V."/>
            <person name="Riley R."/>
            <person name="Sandor L."/>
            <person name="Barry K."/>
            <person name="Martinez A.T."/>
            <person name="Xiao Y."/>
            <person name="Gibbons J.G."/>
            <person name="Terashima K."/>
            <person name="Grigoriev I.V."/>
            <person name="Hibbett D."/>
        </authorList>
    </citation>
    <scope>NUCLEOTIDE SEQUENCE</scope>
    <source>
        <strain evidence="1">Sp2 HRB7682 ss15</strain>
    </source>
</reference>
<reference evidence="1" key="1">
    <citation type="submission" date="2022-08" db="EMBL/GenBank/DDBJ databases">
        <authorList>
            <consortium name="DOE Joint Genome Institute"/>
            <person name="Min B."/>
            <person name="Riley R."/>
            <person name="Sierra-Patev S."/>
            <person name="Naranjo-Ortiz M."/>
            <person name="Looney B."/>
            <person name="Konkel Z."/>
            <person name="Slot J.C."/>
            <person name="Sakamoto Y."/>
            <person name="Steenwyk J.L."/>
            <person name="Rokas A."/>
            <person name="Carro J."/>
            <person name="Camarero S."/>
            <person name="Ferreira P."/>
            <person name="Molpeceres G."/>
            <person name="Ruiz-Duenas F.J."/>
            <person name="Serrano A."/>
            <person name="Henrissat B."/>
            <person name="Drula E."/>
            <person name="Hughes K.W."/>
            <person name="Mata J.L."/>
            <person name="Ishikawa N.K."/>
            <person name="Vargas-Isla R."/>
            <person name="Ushijima S."/>
            <person name="Smith C.A."/>
            <person name="Ahrendt S."/>
            <person name="Andreopoulos W."/>
            <person name="He G."/>
            <person name="Labutti K."/>
            <person name="Lipzen A."/>
            <person name="Ng V."/>
            <person name="Sandor L."/>
            <person name="Barry K."/>
            <person name="Martinez A.T."/>
            <person name="Xiao Y."/>
            <person name="Gibbons J.G."/>
            <person name="Terashima K."/>
            <person name="Hibbett D.S."/>
            <person name="Grigoriev I.V."/>
        </authorList>
    </citation>
    <scope>NUCLEOTIDE SEQUENCE</scope>
    <source>
        <strain evidence="1">Sp2 HRB7682 ss15</strain>
    </source>
</reference>
<evidence type="ECO:0000313" key="2">
    <source>
        <dbReference type="Proteomes" id="UP001150238"/>
    </source>
</evidence>
<organism evidence="1 2">
    <name type="scientific">Lentinula lateritia</name>
    <dbReference type="NCBI Taxonomy" id="40482"/>
    <lineage>
        <taxon>Eukaryota</taxon>
        <taxon>Fungi</taxon>
        <taxon>Dikarya</taxon>
        <taxon>Basidiomycota</taxon>
        <taxon>Agaricomycotina</taxon>
        <taxon>Agaricomycetes</taxon>
        <taxon>Agaricomycetidae</taxon>
        <taxon>Agaricales</taxon>
        <taxon>Marasmiineae</taxon>
        <taxon>Omphalotaceae</taxon>
        <taxon>Lentinula</taxon>
    </lineage>
</organism>
<proteinExistence type="predicted"/>
<accession>A0A9W9DPY2</accession>
<protein>
    <submittedName>
        <fullName evidence="1">Uncharacterized protein</fullName>
    </submittedName>
</protein>